<gene>
    <name evidence="3" type="ORF">GCM10017790_43610</name>
</gene>
<feature type="chain" id="PRO_5045315362" description="DUF3558 domain-containing protein" evidence="2">
    <location>
        <begin position="21"/>
        <end position="201"/>
    </location>
</feature>
<sequence>MRSKATFLTIAALSSMALLGGCSDQKAVTPTPTSVPPSSGLPTNGAPAVASPITNTAQFESDPCAAIPTAEVESVGGKVEHSEQEVMTAGKACAWIFAKGANTVSAGLVAGNKEGLSSLYAQNATGGLTTFKPVEQVSGYPAVVYANGGEGPGTCTLAVGVRNDLVYTVIPRLGSDHPSFSDPCGMATKVAAAAIKNLKGA</sequence>
<dbReference type="RefSeq" id="WP_191256344.1">
    <property type="nucleotide sequence ID" value="NZ_BNAY01000005.1"/>
</dbReference>
<dbReference type="Pfam" id="PF12079">
    <property type="entry name" value="DUF3558"/>
    <property type="match status" value="1"/>
</dbReference>
<evidence type="ECO:0000313" key="4">
    <source>
        <dbReference type="Proteomes" id="UP000635387"/>
    </source>
</evidence>
<dbReference type="InterPro" id="IPR024520">
    <property type="entry name" value="DUF3558"/>
</dbReference>
<feature type="region of interest" description="Disordered" evidence="1">
    <location>
        <begin position="26"/>
        <end position="49"/>
    </location>
</feature>
<name>A0ABQ3LQR6_9PSEU</name>
<protein>
    <recommendedName>
        <fullName evidence="5">DUF3558 domain-containing protein</fullName>
    </recommendedName>
</protein>
<evidence type="ECO:0000256" key="2">
    <source>
        <dbReference type="SAM" id="SignalP"/>
    </source>
</evidence>
<feature type="signal peptide" evidence="2">
    <location>
        <begin position="1"/>
        <end position="20"/>
    </location>
</feature>
<accession>A0ABQ3LQR6</accession>
<organism evidence="3 4">
    <name type="scientific">Amycolatopsis oliviviridis</name>
    <dbReference type="NCBI Taxonomy" id="1471590"/>
    <lineage>
        <taxon>Bacteria</taxon>
        <taxon>Bacillati</taxon>
        <taxon>Actinomycetota</taxon>
        <taxon>Actinomycetes</taxon>
        <taxon>Pseudonocardiales</taxon>
        <taxon>Pseudonocardiaceae</taxon>
        <taxon>Amycolatopsis</taxon>
    </lineage>
</organism>
<evidence type="ECO:0000313" key="3">
    <source>
        <dbReference type="EMBL" id="GHH22163.1"/>
    </source>
</evidence>
<proteinExistence type="predicted"/>
<evidence type="ECO:0000256" key="1">
    <source>
        <dbReference type="SAM" id="MobiDB-lite"/>
    </source>
</evidence>
<feature type="compositionally biased region" description="Low complexity" evidence="1">
    <location>
        <begin position="28"/>
        <end position="38"/>
    </location>
</feature>
<reference evidence="4" key="1">
    <citation type="journal article" date="2019" name="Int. J. Syst. Evol. Microbiol.">
        <title>The Global Catalogue of Microorganisms (GCM) 10K type strain sequencing project: providing services to taxonomists for standard genome sequencing and annotation.</title>
        <authorList>
            <consortium name="The Broad Institute Genomics Platform"/>
            <consortium name="The Broad Institute Genome Sequencing Center for Infectious Disease"/>
            <person name="Wu L."/>
            <person name="Ma J."/>
        </authorList>
    </citation>
    <scope>NUCLEOTIDE SEQUENCE [LARGE SCALE GENOMIC DNA]</scope>
    <source>
        <strain evidence="4">CGMCC 4.7683</strain>
    </source>
</reference>
<dbReference type="Proteomes" id="UP000635387">
    <property type="component" value="Unassembled WGS sequence"/>
</dbReference>
<keyword evidence="2" id="KW-0732">Signal</keyword>
<dbReference type="PROSITE" id="PS51257">
    <property type="entry name" value="PROKAR_LIPOPROTEIN"/>
    <property type="match status" value="1"/>
</dbReference>
<keyword evidence="4" id="KW-1185">Reference proteome</keyword>
<evidence type="ECO:0008006" key="5">
    <source>
        <dbReference type="Google" id="ProtNLM"/>
    </source>
</evidence>
<dbReference type="EMBL" id="BNAY01000005">
    <property type="protein sequence ID" value="GHH22163.1"/>
    <property type="molecule type" value="Genomic_DNA"/>
</dbReference>
<comment type="caution">
    <text evidence="3">The sequence shown here is derived from an EMBL/GenBank/DDBJ whole genome shotgun (WGS) entry which is preliminary data.</text>
</comment>